<protein>
    <submittedName>
        <fullName evidence="1">28927_t:CDS:1</fullName>
    </submittedName>
</protein>
<name>A0ACA9PYP4_9GLOM</name>
<proteinExistence type="predicted"/>
<dbReference type="EMBL" id="CAJVQC010024283">
    <property type="protein sequence ID" value="CAG8725898.1"/>
    <property type="molecule type" value="Genomic_DNA"/>
</dbReference>
<sequence>ANSKIQKYNKLRTKSGVIIGSKLAYHKEDISRNNYSIAL</sequence>
<organism evidence="1 2">
    <name type="scientific">Racocetra persica</name>
    <dbReference type="NCBI Taxonomy" id="160502"/>
    <lineage>
        <taxon>Eukaryota</taxon>
        <taxon>Fungi</taxon>
        <taxon>Fungi incertae sedis</taxon>
        <taxon>Mucoromycota</taxon>
        <taxon>Glomeromycotina</taxon>
        <taxon>Glomeromycetes</taxon>
        <taxon>Diversisporales</taxon>
        <taxon>Gigasporaceae</taxon>
        <taxon>Racocetra</taxon>
    </lineage>
</organism>
<dbReference type="Proteomes" id="UP000789920">
    <property type="component" value="Unassembled WGS sequence"/>
</dbReference>
<gene>
    <name evidence="1" type="ORF">RPERSI_LOCUS11691</name>
</gene>
<feature type="non-terminal residue" evidence="1">
    <location>
        <position position="1"/>
    </location>
</feature>
<evidence type="ECO:0000313" key="1">
    <source>
        <dbReference type="EMBL" id="CAG8725898.1"/>
    </source>
</evidence>
<evidence type="ECO:0000313" key="2">
    <source>
        <dbReference type="Proteomes" id="UP000789920"/>
    </source>
</evidence>
<accession>A0ACA9PYP4</accession>
<comment type="caution">
    <text evidence="1">The sequence shown here is derived from an EMBL/GenBank/DDBJ whole genome shotgun (WGS) entry which is preliminary data.</text>
</comment>
<keyword evidence="2" id="KW-1185">Reference proteome</keyword>
<reference evidence="1" key="1">
    <citation type="submission" date="2021-06" db="EMBL/GenBank/DDBJ databases">
        <authorList>
            <person name="Kallberg Y."/>
            <person name="Tangrot J."/>
            <person name="Rosling A."/>
        </authorList>
    </citation>
    <scope>NUCLEOTIDE SEQUENCE</scope>
    <source>
        <strain evidence="1">MA461A</strain>
    </source>
</reference>